<proteinExistence type="predicted"/>
<dbReference type="VEuPathDB" id="FungiDB:UREG_02936"/>
<feature type="signal peptide" evidence="2">
    <location>
        <begin position="1"/>
        <end position="20"/>
    </location>
</feature>
<dbReference type="PANTHER" id="PTHR31836">
    <property type="match status" value="1"/>
</dbReference>
<evidence type="ECO:0008006" key="5">
    <source>
        <dbReference type="Google" id="ProtNLM"/>
    </source>
</evidence>
<dbReference type="EMBL" id="CH476615">
    <property type="protein sequence ID" value="EEP78087.1"/>
    <property type="molecule type" value="Genomic_DNA"/>
</dbReference>
<dbReference type="SUPFAM" id="SSF50685">
    <property type="entry name" value="Barwin-like endoglucanases"/>
    <property type="match status" value="1"/>
</dbReference>
<name>C4JIS5_UNCRE</name>
<dbReference type="GeneID" id="8442073"/>
<dbReference type="HOGENOM" id="CLU_047639_6_0_1"/>
<organism evidence="3 4">
    <name type="scientific">Uncinocarpus reesii (strain UAMH 1704)</name>
    <dbReference type="NCBI Taxonomy" id="336963"/>
    <lineage>
        <taxon>Eukaryota</taxon>
        <taxon>Fungi</taxon>
        <taxon>Dikarya</taxon>
        <taxon>Ascomycota</taxon>
        <taxon>Pezizomycotina</taxon>
        <taxon>Eurotiomycetes</taxon>
        <taxon>Eurotiomycetidae</taxon>
        <taxon>Onygenales</taxon>
        <taxon>Onygenaceae</taxon>
        <taxon>Uncinocarpus</taxon>
    </lineage>
</organism>
<protein>
    <recommendedName>
        <fullName evidence="5">RlpA-like protein double-psi beta-barrel domain-containing protein</fullName>
    </recommendedName>
</protein>
<dbReference type="InterPro" id="IPR036908">
    <property type="entry name" value="RlpA-like_sf"/>
</dbReference>
<dbReference type="KEGG" id="ure:UREG_02936"/>
<dbReference type="RefSeq" id="XP_002543420.1">
    <property type="nucleotide sequence ID" value="XM_002543374.1"/>
</dbReference>
<evidence type="ECO:0000313" key="3">
    <source>
        <dbReference type="EMBL" id="EEP78087.1"/>
    </source>
</evidence>
<dbReference type="PANTHER" id="PTHR31836:SF28">
    <property type="entry name" value="SRCR DOMAIN-CONTAINING PROTEIN-RELATED"/>
    <property type="match status" value="1"/>
</dbReference>
<feature type="chain" id="PRO_5002939443" description="RlpA-like protein double-psi beta-barrel domain-containing protein" evidence="2">
    <location>
        <begin position="21"/>
        <end position="137"/>
    </location>
</feature>
<dbReference type="eggNOG" id="ENOG502S6X4">
    <property type="taxonomic scope" value="Eukaryota"/>
</dbReference>
<dbReference type="STRING" id="336963.C4JIS5"/>
<evidence type="ECO:0000313" key="4">
    <source>
        <dbReference type="Proteomes" id="UP000002058"/>
    </source>
</evidence>
<evidence type="ECO:0000256" key="1">
    <source>
        <dbReference type="ARBA" id="ARBA00022729"/>
    </source>
</evidence>
<dbReference type="AlphaFoldDB" id="C4JIS5"/>
<reference evidence="4" key="1">
    <citation type="journal article" date="2009" name="Genome Res.">
        <title>Comparative genomic analyses of the human fungal pathogens Coccidioides and their relatives.</title>
        <authorList>
            <person name="Sharpton T.J."/>
            <person name="Stajich J.E."/>
            <person name="Rounsley S.D."/>
            <person name="Gardner M.J."/>
            <person name="Wortman J.R."/>
            <person name="Jordar V.S."/>
            <person name="Maiti R."/>
            <person name="Kodira C.D."/>
            <person name="Neafsey D.E."/>
            <person name="Zeng Q."/>
            <person name="Hung C.-Y."/>
            <person name="McMahan C."/>
            <person name="Muszewska A."/>
            <person name="Grynberg M."/>
            <person name="Mandel M.A."/>
            <person name="Kellner E.M."/>
            <person name="Barker B.M."/>
            <person name="Galgiani J.N."/>
            <person name="Orbach M.J."/>
            <person name="Kirkland T.N."/>
            <person name="Cole G.T."/>
            <person name="Henn M.R."/>
            <person name="Birren B.W."/>
            <person name="Taylor J.W."/>
        </authorList>
    </citation>
    <scope>NUCLEOTIDE SEQUENCE [LARGE SCALE GENOMIC DNA]</scope>
    <source>
        <strain evidence="4">UAMH 1704</strain>
    </source>
</reference>
<accession>C4JIS5</accession>
<dbReference type="Gene3D" id="2.40.40.10">
    <property type="entry name" value="RlpA-like domain"/>
    <property type="match status" value="1"/>
</dbReference>
<gene>
    <name evidence="3" type="ORF">UREG_02936</name>
</gene>
<dbReference type="CDD" id="cd22191">
    <property type="entry name" value="DPBB_RlpA_EXP_N-like"/>
    <property type="match status" value="1"/>
</dbReference>
<dbReference type="Proteomes" id="UP000002058">
    <property type="component" value="Unassembled WGS sequence"/>
</dbReference>
<dbReference type="InterPro" id="IPR051477">
    <property type="entry name" value="Expansin_CellWall"/>
</dbReference>
<dbReference type="OMA" id="PKYCGRK"/>
<evidence type="ECO:0000256" key="2">
    <source>
        <dbReference type="SAM" id="SignalP"/>
    </source>
</evidence>
<keyword evidence="1 2" id="KW-0732">Signal</keyword>
<keyword evidence="4" id="KW-1185">Reference proteome</keyword>
<dbReference type="InParanoid" id="C4JIS5"/>
<sequence length="137" mass="14715">MLFARACVFVLSACAGVTLAAPAPEPEALSELKARDMQGRGTVYQQLGAFGSCGQKHGDGDMIVAISNSFMKSRHNSPYCRKSIRARNKSNGKTVVVRVADTCMGCGPNDLDFSVGAWNRLTGNAPWGTFPVSWNWA</sequence>
<dbReference type="OrthoDB" id="4168200at2759"/>